<evidence type="ECO:0000256" key="2">
    <source>
        <dbReference type="ARBA" id="ARBA00022679"/>
    </source>
</evidence>
<dbReference type="SUPFAM" id="SSF141523">
    <property type="entry name" value="L,D-transpeptidase catalytic domain-like"/>
    <property type="match status" value="1"/>
</dbReference>
<organism evidence="7 8">
    <name type="scientific">Paenibacillus terrae</name>
    <dbReference type="NCBI Taxonomy" id="159743"/>
    <lineage>
        <taxon>Bacteria</taxon>
        <taxon>Bacillati</taxon>
        <taxon>Bacillota</taxon>
        <taxon>Bacilli</taxon>
        <taxon>Bacillales</taxon>
        <taxon>Paenibacillaceae</taxon>
        <taxon>Paenibacillus</taxon>
    </lineage>
</organism>
<dbReference type="GO" id="GO:0071555">
    <property type="term" value="P:cell wall organization"/>
    <property type="evidence" value="ECO:0007669"/>
    <property type="project" value="UniProtKB-KW"/>
</dbReference>
<dbReference type="GO" id="GO:0016740">
    <property type="term" value="F:transferase activity"/>
    <property type="evidence" value="ECO:0007669"/>
    <property type="project" value="UniProtKB-KW"/>
</dbReference>
<dbReference type="InterPro" id="IPR005490">
    <property type="entry name" value="LD_TPept_cat_dom"/>
</dbReference>
<dbReference type="UniPathway" id="UPA00219"/>
<evidence type="ECO:0000313" key="7">
    <source>
        <dbReference type="EMBL" id="TKH43879.1"/>
    </source>
</evidence>
<reference evidence="7 8" key="1">
    <citation type="submission" date="2018-01" db="EMBL/GenBank/DDBJ databases">
        <title>Bacillales members from the olive rhizosphere are effective biological control agents against Verticillium dahliae.</title>
        <authorList>
            <person name="Gomez-Lama C."/>
            <person name="Legarda G."/>
            <person name="Ruano-Rosa D."/>
            <person name="Pizarro-Tobias P."/>
            <person name="Valverde-Corredor A."/>
            <person name="Niqui J.L."/>
            <person name="Trivino J.C."/>
            <person name="Roca A."/>
            <person name="Mercado-Blanco J."/>
        </authorList>
    </citation>
    <scope>NUCLEOTIDE SEQUENCE [LARGE SCALE GENOMIC DNA]</scope>
    <source>
        <strain evidence="7 8">PIC167</strain>
    </source>
</reference>
<dbReference type="Pfam" id="PF03734">
    <property type="entry name" value="YkuD"/>
    <property type="match status" value="1"/>
</dbReference>
<dbReference type="EMBL" id="PNXQ01000012">
    <property type="protein sequence ID" value="TKH43879.1"/>
    <property type="molecule type" value="Genomic_DNA"/>
</dbReference>
<proteinExistence type="predicted"/>
<dbReference type="GO" id="GO:0008360">
    <property type="term" value="P:regulation of cell shape"/>
    <property type="evidence" value="ECO:0007669"/>
    <property type="project" value="UniProtKB-KW"/>
</dbReference>
<comment type="pathway">
    <text evidence="1">Cell wall biogenesis; peptidoglycan biosynthesis.</text>
</comment>
<keyword evidence="3" id="KW-0133">Cell shape</keyword>
<dbReference type="InterPro" id="IPR038063">
    <property type="entry name" value="Transpep_catalytic_dom"/>
</dbReference>
<dbReference type="GO" id="GO:0009252">
    <property type="term" value="P:peptidoglycan biosynthetic process"/>
    <property type="evidence" value="ECO:0007669"/>
    <property type="project" value="UniProtKB-UniPathway"/>
</dbReference>
<protein>
    <submittedName>
        <fullName evidence="7">L,D-transpeptidase</fullName>
    </submittedName>
</protein>
<dbReference type="CDD" id="cd16913">
    <property type="entry name" value="YkuD_like"/>
    <property type="match status" value="1"/>
</dbReference>
<evidence type="ECO:0000256" key="3">
    <source>
        <dbReference type="ARBA" id="ARBA00022960"/>
    </source>
</evidence>
<evidence type="ECO:0000256" key="5">
    <source>
        <dbReference type="ARBA" id="ARBA00023316"/>
    </source>
</evidence>
<dbReference type="RefSeq" id="WP_137061742.1">
    <property type="nucleotide sequence ID" value="NZ_PNXQ01000012.1"/>
</dbReference>
<evidence type="ECO:0000256" key="1">
    <source>
        <dbReference type="ARBA" id="ARBA00004752"/>
    </source>
</evidence>
<comment type="caution">
    <text evidence="7">The sequence shown here is derived from an EMBL/GenBank/DDBJ whole genome shotgun (WGS) entry which is preliminary data.</text>
</comment>
<keyword evidence="4" id="KW-0573">Peptidoglycan synthesis</keyword>
<feature type="domain" description="L,D-TPase catalytic" evidence="6">
    <location>
        <begin position="21"/>
        <end position="145"/>
    </location>
</feature>
<keyword evidence="2" id="KW-0808">Transferase</keyword>
<evidence type="ECO:0000259" key="6">
    <source>
        <dbReference type="Pfam" id="PF03734"/>
    </source>
</evidence>
<name>A0A4U2PYR0_9BACL</name>
<evidence type="ECO:0000313" key="8">
    <source>
        <dbReference type="Proteomes" id="UP000308114"/>
    </source>
</evidence>
<keyword evidence="5" id="KW-0961">Cell wall biogenesis/degradation</keyword>
<sequence length="158" mass="17097">MGFHILANFPANRDYKGILKVYNDSGTLVFGPVEALGRGSNDEANGGDHTNWKRKNADIPTGVAKCKVYAKGSSEYSYGPYKRVWLNEAVSGNFLIAAQNGRDEIMIHGGDPAPSSSATWYPLRPTYGCIRLSNSNQKALIQILEANGSSGKITISEV</sequence>
<dbReference type="Proteomes" id="UP000308114">
    <property type="component" value="Unassembled WGS sequence"/>
</dbReference>
<accession>A0A4U2PYR0</accession>
<evidence type="ECO:0000256" key="4">
    <source>
        <dbReference type="ARBA" id="ARBA00022984"/>
    </source>
</evidence>
<dbReference type="AlphaFoldDB" id="A0A4U2PYR0"/>
<gene>
    <name evidence="7" type="ORF">C1I60_10940</name>
</gene>